<sequence>MAHPPAAALHLSARRRRKLLAMVGAASCPQAVALRARIVLLAADGLANSAIAVEVGCSEPAVRRWRLRFVRRGVPGLFDRPRSGRPERYGPSERLAVIAVATSLPPEGAARWTQTLIAEHLAERGMALSRATVRRTLTEARVRPHKVRGWLNRADDDAFWAKAGAVCRLYLDIPADTLLVSVDEKTGIQARSRIRPTQSPLPGRDRRVEFEYKRHGTVSIVAAMDVATGQVVAERIERNDSAHFIRFLAMLDRNTDPALRIHLVMDNGSSHTSKATRAWLAAHPRFSVTHTPKHASWLNMIEQWFSALTRRVLRGGDFTSRDDLEAKITAFTIRYNRTARPYRWRYDADAEHARYLARHPQHQKPTRDDLAKAA</sequence>
<dbReference type="InterPro" id="IPR047655">
    <property type="entry name" value="Transpos_IS630-like"/>
</dbReference>
<dbReference type="NCBIfam" id="NF033545">
    <property type="entry name" value="transpos_IS630"/>
    <property type="match status" value="1"/>
</dbReference>
<dbReference type="Proteomes" id="UP000198906">
    <property type="component" value="Unassembled WGS sequence"/>
</dbReference>
<evidence type="ECO:0000313" key="3">
    <source>
        <dbReference type="EMBL" id="SCL23182.1"/>
    </source>
</evidence>
<dbReference type="Pfam" id="PF13358">
    <property type="entry name" value="DDE_3"/>
    <property type="match status" value="1"/>
</dbReference>
<dbReference type="RefSeq" id="WP_245714574.1">
    <property type="nucleotide sequence ID" value="NZ_FMHU01000001.1"/>
</dbReference>
<feature type="domain" description="Integrase catalytic" evidence="1">
    <location>
        <begin position="198"/>
        <end position="359"/>
    </location>
</feature>
<dbReference type="InterPro" id="IPR009057">
    <property type="entry name" value="Homeodomain-like_sf"/>
</dbReference>
<organism evidence="2 4">
    <name type="scientific">Micromonospora inyonensis</name>
    <dbReference type="NCBI Taxonomy" id="47866"/>
    <lineage>
        <taxon>Bacteria</taxon>
        <taxon>Bacillati</taxon>
        <taxon>Actinomycetota</taxon>
        <taxon>Actinomycetes</taxon>
        <taxon>Micromonosporales</taxon>
        <taxon>Micromonosporaceae</taxon>
        <taxon>Micromonospora</taxon>
    </lineage>
</organism>
<evidence type="ECO:0000313" key="4">
    <source>
        <dbReference type="Proteomes" id="UP000198906"/>
    </source>
</evidence>
<proteinExistence type="predicted"/>
<protein>
    <submittedName>
        <fullName evidence="2">Transposase</fullName>
    </submittedName>
</protein>
<dbReference type="AlphaFoldDB" id="A0A1C6RFQ2"/>
<dbReference type="GO" id="GO:0003676">
    <property type="term" value="F:nucleic acid binding"/>
    <property type="evidence" value="ECO:0007669"/>
    <property type="project" value="InterPro"/>
</dbReference>
<dbReference type="Pfam" id="PF13565">
    <property type="entry name" value="HTH_32"/>
    <property type="match status" value="1"/>
</dbReference>
<dbReference type="SUPFAM" id="SSF46689">
    <property type="entry name" value="Homeodomain-like"/>
    <property type="match status" value="1"/>
</dbReference>
<dbReference type="InterPro" id="IPR001584">
    <property type="entry name" value="Integrase_cat-core"/>
</dbReference>
<dbReference type="EMBL" id="FMHU01000002">
    <property type="protein sequence ID" value="SCL23182.1"/>
    <property type="molecule type" value="Genomic_DNA"/>
</dbReference>
<dbReference type="GO" id="GO:0015074">
    <property type="term" value="P:DNA integration"/>
    <property type="evidence" value="ECO:0007669"/>
    <property type="project" value="InterPro"/>
</dbReference>
<dbReference type="InterPro" id="IPR036397">
    <property type="entry name" value="RNaseH_sf"/>
</dbReference>
<reference evidence="4" key="1">
    <citation type="submission" date="2016-06" db="EMBL/GenBank/DDBJ databases">
        <authorList>
            <person name="Varghese N."/>
        </authorList>
    </citation>
    <scope>NUCLEOTIDE SEQUENCE [LARGE SCALE GENOMIC DNA]</scope>
    <source>
        <strain evidence="4">DSM 46123</strain>
    </source>
</reference>
<dbReference type="SUPFAM" id="SSF53098">
    <property type="entry name" value="Ribonuclease H-like"/>
    <property type="match status" value="1"/>
</dbReference>
<gene>
    <name evidence="2" type="ORF">GA0074694_1425</name>
    <name evidence="3" type="ORF">GA0074694_3576</name>
</gene>
<name>A0A1C6RFQ2_9ACTN</name>
<dbReference type="PROSITE" id="PS50994">
    <property type="entry name" value="INTEGRASE"/>
    <property type="match status" value="1"/>
</dbReference>
<evidence type="ECO:0000313" key="2">
    <source>
        <dbReference type="EMBL" id="SCL15939.1"/>
    </source>
</evidence>
<dbReference type="Gene3D" id="3.30.420.10">
    <property type="entry name" value="Ribonuclease H-like superfamily/Ribonuclease H"/>
    <property type="match status" value="1"/>
</dbReference>
<keyword evidence="4" id="KW-1185">Reference proteome</keyword>
<dbReference type="STRING" id="47866.GA0074694_1425"/>
<dbReference type="InterPro" id="IPR012337">
    <property type="entry name" value="RNaseH-like_sf"/>
</dbReference>
<evidence type="ECO:0000259" key="1">
    <source>
        <dbReference type="PROSITE" id="PS50994"/>
    </source>
</evidence>
<accession>A0A1C6RFQ2</accession>
<dbReference type="EMBL" id="FMHU01000001">
    <property type="protein sequence ID" value="SCL15939.1"/>
    <property type="molecule type" value="Genomic_DNA"/>
</dbReference>
<reference evidence="2" key="2">
    <citation type="submission" date="2016-06" db="EMBL/GenBank/DDBJ databases">
        <authorList>
            <person name="Kjaerup R.B."/>
            <person name="Dalgaard T.S."/>
            <person name="Juul-Madsen H.R."/>
        </authorList>
    </citation>
    <scope>NUCLEOTIDE SEQUENCE [LARGE SCALE GENOMIC DNA]</scope>
    <source>
        <strain evidence="2">DSM 46123</strain>
    </source>
</reference>
<dbReference type="InterPro" id="IPR038717">
    <property type="entry name" value="Tc1-like_DDE_dom"/>
</dbReference>